<dbReference type="Pfam" id="PF01636">
    <property type="entry name" value="APH"/>
    <property type="match status" value="1"/>
</dbReference>
<dbReference type="InterPro" id="IPR050249">
    <property type="entry name" value="Pseudomonas-type_ThrB"/>
</dbReference>
<dbReference type="PANTHER" id="PTHR21064">
    <property type="entry name" value="AMINOGLYCOSIDE PHOSPHOTRANSFERASE DOMAIN-CONTAINING PROTEIN-RELATED"/>
    <property type="match status" value="1"/>
</dbReference>
<feature type="domain" description="Aminoglycoside phosphotransferase" evidence="1">
    <location>
        <begin position="26"/>
        <end position="257"/>
    </location>
</feature>
<organism evidence="2 3">
    <name type="scientific">Pseudotenacibaculum haliotis</name>
    <dbReference type="NCBI Taxonomy" id="1862138"/>
    <lineage>
        <taxon>Bacteria</taxon>
        <taxon>Pseudomonadati</taxon>
        <taxon>Bacteroidota</taxon>
        <taxon>Flavobacteriia</taxon>
        <taxon>Flavobacteriales</taxon>
        <taxon>Flavobacteriaceae</taxon>
        <taxon>Pseudotenacibaculum</taxon>
    </lineage>
</organism>
<dbReference type="Proteomes" id="UP001597508">
    <property type="component" value="Unassembled WGS sequence"/>
</dbReference>
<proteinExistence type="predicted"/>
<evidence type="ECO:0000313" key="3">
    <source>
        <dbReference type="Proteomes" id="UP001597508"/>
    </source>
</evidence>
<evidence type="ECO:0000259" key="1">
    <source>
        <dbReference type="Pfam" id="PF01636"/>
    </source>
</evidence>
<keyword evidence="3" id="KW-1185">Reference proteome</keyword>
<protein>
    <submittedName>
        <fullName evidence="2">Phosphotransferase</fullName>
    </submittedName>
</protein>
<sequence length="360" mass="41501">MSSLKDRLNYILEHFNVEGTVVSYLKLTSGHINDTYKITTEKASYILQKINGFVFKDGAELINNKAKISKFLLEQEQNNTSNTLSFVQTKKGENYYKDDKEDFWNLSHYIEGSKTYTKTPNERVASEAGRITGSFLYDTRNFDSKKLTPIFSNFHTMSFRVKNFEKALQNANADRLEQAQNTIAFYESTKQMMYSLEKAIEQKDLALRVTHSDTKMSNILFAEDDEGICMIDTDTVMEGILHYDYGDAIRTICNNANEDEKDLNKVSFNLSFFKAYTQGFFQGLRGSMTSKEAQYLSGSIFEMIFIMGLRFLTDYLCGDVYYKVTHKTHNLERAENQMKLFVDAQKKSAEIDGFIQDLRA</sequence>
<evidence type="ECO:0000313" key="2">
    <source>
        <dbReference type="EMBL" id="MFD2566037.1"/>
    </source>
</evidence>
<dbReference type="Gene3D" id="3.90.1200.10">
    <property type="match status" value="1"/>
</dbReference>
<reference evidence="3" key="1">
    <citation type="journal article" date="2019" name="Int. J. Syst. Evol. Microbiol.">
        <title>The Global Catalogue of Microorganisms (GCM) 10K type strain sequencing project: providing services to taxonomists for standard genome sequencing and annotation.</title>
        <authorList>
            <consortium name="The Broad Institute Genomics Platform"/>
            <consortium name="The Broad Institute Genome Sequencing Center for Infectious Disease"/>
            <person name="Wu L."/>
            <person name="Ma J."/>
        </authorList>
    </citation>
    <scope>NUCLEOTIDE SEQUENCE [LARGE SCALE GENOMIC DNA]</scope>
    <source>
        <strain evidence="3">KCTC 52127</strain>
    </source>
</reference>
<gene>
    <name evidence="2" type="ORF">ACFSRZ_01560</name>
</gene>
<accession>A0ABW5LMH2</accession>
<comment type="caution">
    <text evidence="2">The sequence shown here is derived from an EMBL/GenBank/DDBJ whole genome shotgun (WGS) entry which is preliminary data.</text>
</comment>
<dbReference type="RefSeq" id="WP_379664759.1">
    <property type="nucleotide sequence ID" value="NZ_JBHULH010000001.1"/>
</dbReference>
<dbReference type="InterPro" id="IPR002575">
    <property type="entry name" value="Aminoglycoside_PTrfase"/>
</dbReference>
<dbReference type="SUPFAM" id="SSF56112">
    <property type="entry name" value="Protein kinase-like (PK-like)"/>
    <property type="match status" value="1"/>
</dbReference>
<dbReference type="PANTHER" id="PTHR21064:SF5">
    <property type="entry name" value="SLR1880 PROTEIN"/>
    <property type="match status" value="1"/>
</dbReference>
<dbReference type="EMBL" id="JBHULH010000001">
    <property type="protein sequence ID" value="MFD2566037.1"/>
    <property type="molecule type" value="Genomic_DNA"/>
</dbReference>
<dbReference type="InterPro" id="IPR011009">
    <property type="entry name" value="Kinase-like_dom_sf"/>
</dbReference>
<name>A0ABW5LMH2_9FLAO</name>